<dbReference type="Proteomes" id="UP000023152">
    <property type="component" value="Unassembled WGS sequence"/>
</dbReference>
<comment type="caution">
    <text evidence="2">The sequence shown here is derived from an EMBL/GenBank/DDBJ whole genome shotgun (WGS) entry which is preliminary data.</text>
</comment>
<feature type="transmembrane region" description="Helical" evidence="1">
    <location>
        <begin position="121"/>
        <end position="139"/>
    </location>
</feature>
<feature type="transmembrane region" description="Helical" evidence="1">
    <location>
        <begin position="159"/>
        <end position="181"/>
    </location>
</feature>
<proteinExistence type="predicted"/>
<gene>
    <name evidence="2" type="ORF">RFI_23662</name>
</gene>
<feature type="transmembrane region" description="Helical" evidence="1">
    <location>
        <begin position="287"/>
        <end position="305"/>
    </location>
</feature>
<evidence type="ECO:0000313" key="3">
    <source>
        <dbReference type="Proteomes" id="UP000023152"/>
    </source>
</evidence>
<feature type="transmembrane region" description="Helical" evidence="1">
    <location>
        <begin position="256"/>
        <end position="275"/>
    </location>
</feature>
<dbReference type="InterPro" id="IPR044926">
    <property type="entry name" value="RGS_subdomain_2"/>
</dbReference>
<accession>X6MJS3</accession>
<evidence type="ECO:0000313" key="2">
    <source>
        <dbReference type="EMBL" id="ETO13707.1"/>
    </source>
</evidence>
<reference evidence="2 3" key="1">
    <citation type="journal article" date="2013" name="Curr. Biol.">
        <title>The Genome of the Foraminiferan Reticulomyxa filosa.</title>
        <authorList>
            <person name="Glockner G."/>
            <person name="Hulsmann N."/>
            <person name="Schleicher M."/>
            <person name="Noegel A.A."/>
            <person name="Eichinger L."/>
            <person name="Gallinger C."/>
            <person name="Pawlowski J."/>
            <person name="Sierra R."/>
            <person name="Euteneuer U."/>
            <person name="Pillet L."/>
            <person name="Moustafa A."/>
            <person name="Platzer M."/>
            <person name="Groth M."/>
            <person name="Szafranski K."/>
            <person name="Schliwa M."/>
        </authorList>
    </citation>
    <scope>NUCLEOTIDE SEQUENCE [LARGE SCALE GENOMIC DNA]</scope>
</reference>
<feature type="transmembrane region" description="Helical" evidence="1">
    <location>
        <begin position="12"/>
        <end position="35"/>
    </location>
</feature>
<keyword evidence="1" id="KW-0812">Transmembrane</keyword>
<dbReference type="Gene3D" id="1.10.167.10">
    <property type="entry name" value="Regulator of G-protein Signalling 4, domain 2"/>
    <property type="match status" value="1"/>
</dbReference>
<dbReference type="SUPFAM" id="SSF48097">
    <property type="entry name" value="Regulator of G-protein signaling, RGS"/>
    <property type="match status" value="1"/>
</dbReference>
<protein>
    <submittedName>
        <fullName evidence="2">Uncharacterized protein</fullName>
    </submittedName>
</protein>
<keyword evidence="3" id="KW-1185">Reference proteome</keyword>
<feature type="transmembrane region" description="Helical" evidence="1">
    <location>
        <begin position="55"/>
        <end position="80"/>
    </location>
</feature>
<feature type="transmembrane region" description="Helical" evidence="1">
    <location>
        <begin position="202"/>
        <end position="218"/>
    </location>
</feature>
<dbReference type="InterPro" id="IPR036305">
    <property type="entry name" value="RGS_sf"/>
</dbReference>
<sequence>MFMKKRYCSLLQIMYGLSVLNTGLLSPVYYGSAVIPMPKNYAFFLEVVSSPIRDFSITAFLYALTLRYWMVCFDLNYALFQLNNQWKSGINKRYLEKDDVEKIWYYQNRSTFGNYSWMKRFTTVVCVVLGTLCSLLELVNQGQGRFLQTCFSHFNPYITGQSCLLFLSFISFRLAFKILYLSNVLSTTIQLYTLRIHKKKKYLFFVFILYIYTCKHTILCQCLKGKHKSAVMKIRMCVYVVYCVNYKIIEELSMALKAYSITIIVYFFSVTANYFLHDKQWDGSLKWFSHAFGSIVVCMVSELFLRRIIKESPLLLWDARLSTSRSKTIHESQLAATISANTKKNNPDRKRVVSITDHTDQISLLEILRHPKGYGVFMRHLIRKESQFFNTNRIFFFFFLKKKKKICICLYFVYSEISSENLLCYTELIQYQQLFKYCGEGCKKELEDIDLGEWDRKLVKCEENGSEIIPLSGIICDVLSVERQSQITSVTITQLYDIAQQLSIKYFEEKSPCQVNISEVDRNHVLLTFGFDGCRRDTLAATDVLFFYNLFRDSIREMFFLMNGAFARFIITNEYEQLLAE</sequence>
<dbReference type="EMBL" id="ASPP01020435">
    <property type="protein sequence ID" value="ETO13707.1"/>
    <property type="molecule type" value="Genomic_DNA"/>
</dbReference>
<name>X6MJS3_RETFI</name>
<evidence type="ECO:0000256" key="1">
    <source>
        <dbReference type="SAM" id="Phobius"/>
    </source>
</evidence>
<organism evidence="2 3">
    <name type="scientific">Reticulomyxa filosa</name>
    <dbReference type="NCBI Taxonomy" id="46433"/>
    <lineage>
        <taxon>Eukaryota</taxon>
        <taxon>Sar</taxon>
        <taxon>Rhizaria</taxon>
        <taxon>Retaria</taxon>
        <taxon>Foraminifera</taxon>
        <taxon>Monothalamids</taxon>
        <taxon>Reticulomyxidae</taxon>
        <taxon>Reticulomyxa</taxon>
    </lineage>
</organism>
<keyword evidence="1" id="KW-0472">Membrane</keyword>
<dbReference type="AlphaFoldDB" id="X6MJS3"/>
<keyword evidence="1" id="KW-1133">Transmembrane helix</keyword>